<dbReference type="Pfam" id="PF09004">
    <property type="entry name" value="ALKBH8_N"/>
    <property type="match status" value="1"/>
</dbReference>
<evidence type="ECO:0000313" key="4">
    <source>
        <dbReference type="Proteomes" id="UP000265100"/>
    </source>
</evidence>
<organism evidence="3 4">
    <name type="scientific">Astatotilapia calliptera</name>
    <name type="common">Eastern happy</name>
    <name type="synonym">Chromis callipterus</name>
    <dbReference type="NCBI Taxonomy" id="8154"/>
    <lineage>
        <taxon>Eukaryota</taxon>
        <taxon>Metazoa</taxon>
        <taxon>Chordata</taxon>
        <taxon>Craniata</taxon>
        <taxon>Vertebrata</taxon>
        <taxon>Euteleostomi</taxon>
        <taxon>Actinopterygii</taxon>
        <taxon>Neopterygii</taxon>
        <taxon>Teleostei</taxon>
        <taxon>Neoteleostei</taxon>
        <taxon>Acanthomorphata</taxon>
        <taxon>Ovalentaria</taxon>
        <taxon>Cichlomorphae</taxon>
        <taxon>Cichliformes</taxon>
        <taxon>Cichlidae</taxon>
        <taxon>African cichlids</taxon>
        <taxon>Pseudocrenilabrinae</taxon>
        <taxon>Haplochromini</taxon>
        <taxon>Astatotilapia</taxon>
    </lineage>
</organism>
<dbReference type="SUPFAM" id="SSF56672">
    <property type="entry name" value="DNA/RNA polymerases"/>
    <property type="match status" value="1"/>
</dbReference>
<dbReference type="CDD" id="cd01650">
    <property type="entry name" value="RT_nLTR_like"/>
    <property type="match status" value="1"/>
</dbReference>
<feature type="transmembrane region" description="Helical" evidence="1">
    <location>
        <begin position="533"/>
        <end position="551"/>
    </location>
</feature>
<dbReference type="GeneTree" id="ENSGT01150000286986"/>
<evidence type="ECO:0000256" key="1">
    <source>
        <dbReference type="SAM" id="Phobius"/>
    </source>
</evidence>
<keyword evidence="1" id="KW-0812">Transmembrane</keyword>
<dbReference type="OMA" id="IMDSDMS"/>
<keyword evidence="4" id="KW-1185">Reference proteome</keyword>
<dbReference type="AlphaFoldDB" id="A0A3P8QRL9"/>
<accession>A0A3P8QRL9</accession>
<keyword evidence="1" id="KW-0472">Membrane</keyword>
<dbReference type="GO" id="GO:0016706">
    <property type="term" value="F:2-oxoglutarate-dependent dioxygenase activity"/>
    <property type="evidence" value="ECO:0007669"/>
    <property type="project" value="InterPro"/>
</dbReference>
<reference evidence="3" key="1">
    <citation type="submission" date="2018-05" db="EMBL/GenBank/DDBJ databases">
        <authorList>
            <person name="Datahose"/>
        </authorList>
    </citation>
    <scope>NUCLEOTIDE SEQUENCE</scope>
</reference>
<reference evidence="3" key="3">
    <citation type="submission" date="2025-09" db="UniProtKB">
        <authorList>
            <consortium name="Ensembl"/>
        </authorList>
    </citation>
    <scope>IDENTIFICATION</scope>
</reference>
<dbReference type="InterPro" id="IPR000477">
    <property type="entry name" value="RT_dom"/>
</dbReference>
<dbReference type="Pfam" id="PF00078">
    <property type="entry name" value="RVT_1"/>
    <property type="match status" value="1"/>
</dbReference>
<feature type="domain" description="Reverse transcriptase" evidence="2">
    <location>
        <begin position="40"/>
        <end position="314"/>
    </location>
</feature>
<dbReference type="Proteomes" id="UP000265100">
    <property type="component" value="Chromosome 14"/>
</dbReference>
<proteinExistence type="predicted"/>
<dbReference type="Bgee" id="ENSACLG00000021814">
    <property type="expression patterns" value="Expressed in ovary and 5 other cell types or tissues"/>
</dbReference>
<evidence type="ECO:0000259" key="2">
    <source>
        <dbReference type="PROSITE" id="PS50878"/>
    </source>
</evidence>
<evidence type="ECO:0000313" key="3">
    <source>
        <dbReference type="Ensembl" id="ENSACLP00000032148.2"/>
    </source>
</evidence>
<sequence>MEDILGQLNSSSCCLDVLPTSFFKKVSKTLESDLLQIVNFSLMSGVFPEPLKTAVIKPILKKDNLDKTQMNNYRPISNLPFLSKIIEKAVSQQLNYFLKQNNCYDAFQLGFRQNHSTETALTKVFNDICLNTDSGKMSVLVLLDLSAAFDTVDHNILLKRLENWTGLSGTVLNWFKTYVENRKYFVSIGNFTSEQTSITCGVPQGSILGPPLFNIYMLPLAQIIKNNKINYHSYADDTQIYITMSPGDRGPVQALGKCIEEINDWLCHNFLQLNKNKTEVIVFGAKEKRLQVTRELQSLHLKTTNQARNLGVVMDADLNLEKHIKTITKSAYYHLKNISRIKDLMSQQDLEKLVHAFIFSRLDYCNSIFTGLPKKSVRQLQLIQNSAARVLTKTRKVDHISPALRSLHCLPVRQRIDFKVLMLMLVWDDQEEEYRSLVRNFVAWSHTNHLQLNTSKTKELVVDFGRSREGPLPVQIEGEEVEVVNKYKYLGLWVDNKLDWSCNTEHLYKKSQSRLYFLRRLRSFNICRKLLRMFYQSVVAGVLFYAVVCWGSSTAKRDSSRLEKLIRKASSVVGMKLDTLVTVAEKRTLKKLLDIMNNAGHPLHTAINNQKSLFSDRLLLPKTRTNRLKNSFVPHAIRLFNSSLVGRGRGNRRTKEGGTTKL</sequence>
<dbReference type="InterPro" id="IPR043502">
    <property type="entry name" value="DNA/RNA_pol_sf"/>
</dbReference>
<dbReference type="GO" id="GO:0008168">
    <property type="term" value="F:methyltransferase activity"/>
    <property type="evidence" value="ECO:0007669"/>
    <property type="project" value="InterPro"/>
</dbReference>
<keyword evidence="1" id="KW-1133">Transmembrane helix</keyword>
<dbReference type="PANTHER" id="PTHR33332">
    <property type="entry name" value="REVERSE TRANSCRIPTASE DOMAIN-CONTAINING PROTEIN"/>
    <property type="match status" value="1"/>
</dbReference>
<name>A0A3P8QRL9_ASTCA</name>
<reference evidence="3" key="2">
    <citation type="submission" date="2025-08" db="UniProtKB">
        <authorList>
            <consortium name="Ensembl"/>
        </authorList>
    </citation>
    <scope>IDENTIFICATION</scope>
</reference>
<dbReference type="InterPro" id="IPR015095">
    <property type="entry name" value="AlkB_hom8_N"/>
</dbReference>
<protein>
    <recommendedName>
        <fullName evidence="2">Reverse transcriptase domain-containing protein</fullName>
    </recommendedName>
</protein>
<dbReference type="Ensembl" id="ENSACLT00000032909.2">
    <property type="protein sequence ID" value="ENSACLP00000032148.2"/>
    <property type="gene ID" value="ENSACLG00000021814.2"/>
</dbReference>
<dbReference type="PROSITE" id="PS50878">
    <property type="entry name" value="RT_POL"/>
    <property type="match status" value="1"/>
</dbReference>